<keyword evidence="3 10" id="KW-0489">Methyltransferase</keyword>
<evidence type="ECO:0000256" key="2">
    <source>
        <dbReference type="ARBA" id="ARBA00011900"/>
    </source>
</evidence>
<dbReference type="GO" id="GO:0009007">
    <property type="term" value="F:site-specific DNA-methyltransferase (adenine-specific) activity"/>
    <property type="evidence" value="ECO:0007669"/>
    <property type="project" value="UniProtKB-EC"/>
</dbReference>
<keyword evidence="11" id="KW-1185">Reference proteome</keyword>
<dbReference type="Pfam" id="PF02384">
    <property type="entry name" value="N6_Mtase"/>
    <property type="match status" value="1"/>
</dbReference>
<gene>
    <name evidence="10" type="ORF">GWR21_17090</name>
</gene>
<keyword evidence="4" id="KW-0808">Transferase</keyword>
<dbReference type="InterPro" id="IPR038333">
    <property type="entry name" value="T1MK-like_N_sf"/>
</dbReference>
<dbReference type="GO" id="GO:0003677">
    <property type="term" value="F:DNA binding"/>
    <property type="evidence" value="ECO:0007669"/>
    <property type="project" value="InterPro"/>
</dbReference>
<dbReference type="Proteomes" id="UP000476411">
    <property type="component" value="Chromosome"/>
</dbReference>
<dbReference type="InterPro" id="IPR051537">
    <property type="entry name" value="DNA_Adenine_Mtase"/>
</dbReference>
<dbReference type="Pfam" id="PF12161">
    <property type="entry name" value="HsdM_N"/>
    <property type="match status" value="1"/>
</dbReference>
<comment type="similarity">
    <text evidence="1">Belongs to the N(4)/N(6)-methyltransferase family.</text>
</comment>
<keyword evidence="5" id="KW-0949">S-adenosyl-L-methionine</keyword>
<dbReference type="InterPro" id="IPR003356">
    <property type="entry name" value="DNA_methylase_A-5"/>
</dbReference>
<sequence>MSQSTNDIVSKLWNLCNILKDDGVTYHQYVTELTYLIFLKMAKETGFESQIPVGNRWDAILEQEDENRLETYKASLESLKSSSSRLVSAIFDEAQTFIKKHRSFVILTNEINKLEWYKNEREELGNIYEGLLEKNASEKKSGAGQYFTSRPLINCLVDLMKPSIDDIIQDPAAGTAGFLVAASGHIKRNTDVGKFTNKEVKKFNHGTFYGMEHVHDTQRLALMNMALHGISKGSMGVSVLYGDTLSSDGLKLPKATLVLSNPPFGNKKGGGLPERPDFSFPTSNKQLCFLQHIYLGLECGGRAAVVVPDNVLIESNTGRLIRTELMDKCRLHTILKLPPGIFYAQGVKTSVLFFTRGKLDVGNTKETWIYDLRSNMPLFNKSTLLEESYFEDFKKAYGDDPWASPEALQKRIDTGLQGRFRRFDRETIKLRNDNLNISWLSDESERSSTEISPLIMIEGIQTELLAALEDIQTLISDLTD</sequence>
<keyword evidence="6" id="KW-0680">Restriction system</keyword>
<dbReference type="InterPro" id="IPR029063">
    <property type="entry name" value="SAM-dependent_MTases_sf"/>
</dbReference>
<dbReference type="KEGG" id="chih:GWR21_17090"/>
<comment type="catalytic activity">
    <reaction evidence="7">
        <text>a 2'-deoxyadenosine in DNA + S-adenosyl-L-methionine = an N(6)-methyl-2'-deoxyadenosine in DNA + S-adenosyl-L-homocysteine + H(+)</text>
        <dbReference type="Rhea" id="RHEA:15197"/>
        <dbReference type="Rhea" id="RHEA-COMP:12418"/>
        <dbReference type="Rhea" id="RHEA-COMP:12419"/>
        <dbReference type="ChEBI" id="CHEBI:15378"/>
        <dbReference type="ChEBI" id="CHEBI:57856"/>
        <dbReference type="ChEBI" id="CHEBI:59789"/>
        <dbReference type="ChEBI" id="CHEBI:90615"/>
        <dbReference type="ChEBI" id="CHEBI:90616"/>
        <dbReference type="EC" id="2.1.1.72"/>
    </reaction>
</comment>
<dbReference type="REBASE" id="367235">
    <property type="entry name" value="M.CspE04ORF17090P"/>
</dbReference>
<organism evidence="10 11">
    <name type="scientific">Chitinophaga agri</name>
    <dbReference type="NCBI Taxonomy" id="2703787"/>
    <lineage>
        <taxon>Bacteria</taxon>
        <taxon>Pseudomonadati</taxon>
        <taxon>Bacteroidota</taxon>
        <taxon>Chitinophagia</taxon>
        <taxon>Chitinophagales</taxon>
        <taxon>Chitinophagaceae</taxon>
        <taxon>Chitinophaga</taxon>
    </lineage>
</organism>
<dbReference type="Gene3D" id="3.40.50.150">
    <property type="entry name" value="Vaccinia Virus protein VP39"/>
    <property type="match status" value="1"/>
</dbReference>
<dbReference type="EC" id="2.1.1.72" evidence="2"/>
<dbReference type="AlphaFoldDB" id="A0A6B9ZNN4"/>
<feature type="domain" description="N6 adenine-specific DNA methyltransferase N-terminal" evidence="9">
    <location>
        <begin position="9"/>
        <end position="101"/>
    </location>
</feature>
<dbReference type="PRINTS" id="PR00507">
    <property type="entry name" value="N12N6MTFRASE"/>
</dbReference>
<protein>
    <recommendedName>
        <fullName evidence="2">site-specific DNA-methyltransferase (adenine-specific)</fullName>
        <ecNumber evidence="2">2.1.1.72</ecNumber>
    </recommendedName>
</protein>
<dbReference type="GO" id="GO:0008170">
    <property type="term" value="F:N-methyltransferase activity"/>
    <property type="evidence" value="ECO:0007669"/>
    <property type="project" value="InterPro"/>
</dbReference>
<dbReference type="GO" id="GO:0032259">
    <property type="term" value="P:methylation"/>
    <property type="evidence" value="ECO:0007669"/>
    <property type="project" value="UniProtKB-KW"/>
</dbReference>
<dbReference type="Gene3D" id="1.20.1260.30">
    <property type="match status" value="1"/>
</dbReference>
<dbReference type="PANTHER" id="PTHR42933:SF4">
    <property type="entry name" value="TYPE I RESTRICTION ENZYME ECOKI METHYLASE SUBUNIT"/>
    <property type="match status" value="1"/>
</dbReference>
<feature type="domain" description="DNA methylase adenine-specific" evidence="8">
    <location>
        <begin position="121"/>
        <end position="438"/>
    </location>
</feature>
<reference evidence="10 11" key="1">
    <citation type="submission" date="2020-01" db="EMBL/GenBank/DDBJ databases">
        <title>Complete genome sequence of Chitinophaga sp. H33E-04 isolated from quinoa roots.</title>
        <authorList>
            <person name="Weon H.-Y."/>
            <person name="Lee S.A."/>
        </authorList>
    </citation>
    <scope>NUCLEOTIDE SEQUENCE [LARGE SCALE GENOMIC DNA]</scope>
    <source>
        <strain evidence="10 11">H33E-04</strain>
    </source>
</reference>
<evidence type="ECO:0000313" key="10">
    <source>
        <dbReference type="EMBL" id="QHS64030.1"/>
    </source>
</evidence>
<evidence type="ECO:0000256" key="1">
    <source>
        <dbReference type="ARBA" id="ARBA00006594"/>
    </source>
</evidence>
<dbReference type="PROSITE" id="PS00092">
    <property type="entry name" value="N6_MTASE"/>
    <property type="match status" value="1"/>
</dbReference>
<evidence type="ECO:0000256" key="6">
    <source>
        <dbReference type="ARBA" id="ARBA00022747"/>
    </source>
</evidence>
<dbReference type="InterPro" id="IPR002052">
    <property type="entry name" value="DNA_methylase_N6_adenine_CS"/>
</dbReference>
<dbReference type="InterPro" id="IPR022749">
    <property type="entry name" value="D12N6_MeTrfase_N"/>
</dbReference>
<dbReference type="PANTHER" id="PTHR42933">
    <property type="entry name" value="SLR6095 PROTEIN"/>
    <property type="match status" value="1"/>
</dbReference>
<accession>A0A6B9ZNN4</accession>
<evidence type="ECO:0000259" key="8">
    <source>
        <dbReference type="Pfam" id="PF02384"/>
    </source>
</evidence>
<proteinExistence type="inferred from homology"/>
<evidence type="ECO:0000313" key="11">
    <source>
        <dbReference type="Proteomes" id="UP000476411"/>
    </source>
</evidence>
<evidence type="ECO:0000256" key="7">
    <source>
        <dbReference type="ARBA" id="ARBA00047942"/>
    </source>
</evidence>
<evidence type="ECO:0000256" key="3">
    <source>
        <dbReference type="ARBA" id="ARBA00022603"/>
    </source>
</evidence>
<evidence type="ECO:0000256" key="5">
    <source>
        <dbReference type="ARBA" id="ARBA00022691"/>
    </source>
</evidence>
<name>A0A6B9ZNN4_9BACT</name>
<evidence type="ECO:0000256" key="4">
    <source>
        <dbReference type="ARBA" id="ARBA00022679"/>
    </source>
</evidence>
<evidence type="ECO:0000259" key="9">
    <source>
        <dbReference type="Pfam" id="PF12161"/>
    </source>
</evidence>
<dbReference type="GO" id="GO:0009307">
    <property type="term" value="P:DNA restriction-modification system"/>
    <property type="evidence" value="ECO:0007669"/>
    <property type="project" value="UniProtKB-KW"/>
</dbReference>
<dbReference type="EMBL" id="CP048113">
    <property type="protein sequence ID" value="QHS64030.1"/>
    <property type="molecule type" value="Genomic_DNA"/>
</dbReference>
<dbReference type="SUPFAM" id="SSF53335">
    <property type="entry name" value="S-adenosyl-L-methionine-dependent methyltransferases"/>
    <property type="match status" value="1"/>
</dbReference>